<dbReference type="Gene3D" id="1.10.10.1830">
    <property type="entry name" value="Non-ribosomal peptide synthase, adenylation domain"/>
    <property type="match status" value="1"/>
</dbReference>
<dbReference type="PROSITE" id="PS50075">
    <property type="entry name" value="CARRIER"/>
    <property type="match status" value="1"/>
</dbReference>
<feature type="domain" description="Carrier" evidence="9">
    <location>
        <begin position="1419"/>
        <end position="1500"/>
    </location>
</feature>
<dbReference type="Pfam" id="PF08242">
    <property type="entry name" value="Methyltransf_12"/>
    <property type="match status" value="1"/>
</dbReference>
<dbReference type="Gene3D" id="3.30.559.10">
    <property type="entry name" value="Chloramphenicol acetyltransferase-like domain"/>
    <property type="match status" value="1"/>
</dbReference>
<dbReference type="InterPro" id="IPR010071">
    <property type="entry name" value="AA_adenyl_dom"/>
</dbReference>
<dbReference type="NCBIfam" id="TIGR01733">
    <property type="entry name" value="AA-adenyl-dom"/>
    <property type="match status" value="1"/>
</dbReference>
<dbReference type="CDD" id="cd19535">
    <property type="entry name" value="Cyc_NRPS"/>
    <property type="match status" value="1"/>
</dbReference>
<accession>A0A7W3ZLC9</accession>
<dbReference type="SUPFAM" id="SSF53474">
    <property type="entry name" value="alpha/beta-Hydrolases"/>
    <property type="match status" value="1"/>
</dbReference>
<dbReference type="GO" id="GO:0016874">
    <property type="term" value="F:ligase activity"/>
    <property type="evidence" value="ECO:0007669"/>
    <property type="project" value="UniProtKB-KW"/>
</dbReference>
<evidence type="ECO:0000313" key="10">
    <source>
        <dbReference type="EMBL" id="MBB1252643.1"/>
    </source>
</evidence>
<evidence type="ECO:0000256" key="3">
    <source>
        <dbReference type="ARBA" id="ARBA00007380"/>
    </source>
</evidence>
<evidence type="ECO:0000259" key="9">
    <source>
        <dbReference type="PROSITE" id="PS50075"/>
    </source>
</evidence>
<dbReference type="SUPFAM" id="SSF53335">
    <property type="entry name" value="S-adenosyl-L-methionine-dependent methyltransferases"/>
    <property type="match status" value="1"/>
</dbReference>
<dbReference type="InterPro" id="IPR041464">
    <property type="entry name" value="TubC_N"/>
</dbReference>
<dbReference type="InterPro" id="IPR045851">
    <property type="entry name" value="AMP-bd_C_sf"/>
</dbReference>
<dbReference type="InterPro" id="IPR020845">
    <property type="entry name" value="AMP-binding_CS"/>
</dbReference>
<dbReference type="FunFam" id="3.40.50.12780:FF:000012">
    <property type="entry name" value="Non-ribosomal peptide synthetase"/>
    <property type="match status" value="1"/>
</dbReference>
<evidence type="ECO:0000256" key="8">
    <source>
        <dbReference type="ARBA" id="ARBA00033440"/>
    </source>
</evidence>
<dbReference type="Pfam" id="PF18563">
    <property type="entry name" value="TubC_N"/>
    <property type="match status" value="1"/>
</dbReference>
<sequence>MTAADIISELEQAGLHLWEDEGRLRFRGPEGVMTPERRELLAGCREDVLRALRERGPRQVRPDPASAHEPFPLTEVQSAYLLGRRGAFEYGSVPCHAYGELEFPALDRDRLLTAWQQVVDRHDMLRVVIDYDGYQRVLEDPPAPVIGWHDATGLPEAAGEEALREVRGRLSAESKDVTVCPLYSLEVTELADRAVLHFSIDFLIADYVSIYRLLDEFGTFYEDPDAALPAPAISFRDYLRAERAVRQGPAYERDRDYWTARLDSLPPAPELPLVDRPSRQGPAGFTRRELRLDPVRWSALKARAGEQRVSASTAVMAAYAEVIGRWSRNPRFTLDVTVLSRLPLHPDVGDIVGDFTSVELLAVDGGCAGTFAERARRAGEQLFQDLDHRLFSGVEVLRELTRRRGQQSSMMPVVFTSAIGLSDRLAPQGMMRSEIRNGISQTPQVWVDCQAMEAGGSLLVNWDVRDGTVPGPVLDDMFAAYRDLLHRLADEDDAWDGDPLALPEHQARRRAAANNTARPLSDALLHRALLDESRRRPDATAVVDHRGSVDYATLTGRAAAVAAALAAQGHKPHQRVAVVLDKGWEQIAGALGVLLAGGTYVPVEAGQPDARRNKIIESAGIGLVVAHSTVGGELPADLGRIDVDRLPTLPAEAAEAAPVAPDDSAYVIFTSGSTGEPKGVEISHRAAVNTLDDVCRRFGVGAHDVALGLSSLGFDLSVFDVFGVLGRGGTLVLPDPERRGDPSHWAELISAHGVTVLNTVPAQMMLLEEYLRGDVRELGSVRLGMMSGDWIPVTLPDAVRARLPRVELYSLGGATEASIWSIVHPIGEVDPTAPSIPYGTPLENQRFHVLDAFLRPCPDLVVGDLYIAGAGLATGYLGDPEKTAAAFFELPDGERVYRTGDLARYLPDGTLEFIGRDDRQVKIRGHRVELAEVESALAADPQVDAVAATTQGERNDRRLVAFVSPAPADPADHAVDPTLRPEVLAAADEVRDGVDVAKVVEFAAVLDDAALRRMVDVLRREGVWPDTATRHSTSEIMRLAGVAPKHERLVRRWLAACVENGYLDRAEDGTFGCPRLVSPEDVEQAWAEVDRLLPEANDRPELVDYFKLAAAHLPELMRDERDPLRMLFPEGDLSIHEAAYMEGFLSRYLNRLATSTVLGVARRNASGRPLRVLEVGAGVGGTSVDTIPALDGENVRYTFSDVSQFFLNKAGERFADRPWVDYALFDFNEPFREQGVRPNSVDVILCGNVMHYAKDARAVLRRMREALVPGGWLVFIETTRDNYQILTSMEFLFDATAGDFQDVRHGRDQTFIGRRQWCDLLSEAGAELELCVPAPEDELARIGMHVFAARFKTDREPVDAEDLTRRLAERLPAEMIPSRVEVLDALPLTDNGKVDRATLAEWAEQHRTTGTTAAGEGPRAAGGLESSVAEVYAEVLRESEVALETNFYALGGDSLLAAQLVTALRERVPAAGEVFFDELLRELLGGASVRELSAFLQQGQDAPEQSGAGDELVLAGAADALGNPVHVLVGDGLGGDAQRLAADLGALDPVIVVPPVRVGEGQDLDDVAQEIVAKVRALSPGPFHLVGAHIGGVLALAVAQQLVELAAPVCGLTVLSSYPLPATVRDDVLEEALLCLDRGQDPAALGYPDATALGAALAELAPAGDIPPGALAALADGGPELRAVGETAAALGARSRQERLAGLAGALGVGADELAGRLAGGRALAACVAAHDLGVYTGETRLLVHEEESPVWPDMAADMTALWESVCVGGIRRRTVPGDHFTCRELVTSDVIGLPEEENA</sequence>
<dbReference type="InterPro" id="IPR006162">
    <property type="entry name" value="Ppantetheine_attach_site"/>
</dbReference>
<evidence type="ECO:0000256" key="4">
    <source>
        <dbReference type="ARBA" id="ARBA00016743"/>
    </source>
</evidence>
<dbReference type="InterPro" id="IPR009081">
    <property type="entry name" value="PP-bd_ACP"/>
</dbReference>
<dbReference type="Gene3D" id="3.40.50.980">
    <property type="match status" value="2"/>
</dbReference>
<dbReference type="InterPro" id="IPR057737">
    <property type="entry name" value="Condensation_MtbB-like"/>
</dbReference>
<dbReference type="GO" id="GO:0009403">
    <property type="term" value="P:toxin biosynthetic process"/>
    <property type="evidence" value="ECO:0007669"/>
    <property type="project" value="UniProtKB-ARBA"/>
</dbReference>
<comment type="pathway">
    <text evidence="2">Siderophore biosynthesis; mycobactin biosynthesis.</text>
</comment>
<dbReference type="PROSITE" id="PS00455">
    <property type="entry name" value="AMP_BINDING"/>
    <property type="match status" value="1"/>
</dbReference>
<keyword evidence="6" id="KW-0597">Phosphoprotein</keyword>
<dbReference type="Gene3D" id="3.40.50.150">
    <property type="entry name" value="Vaccinia Virus protein VP39"/>
    <property type="match status" value="1"/>
</dbReference>
<dbReference type="InterPro" id="IPR023213">
    <property type="entry name" value="CAT-like_dom_sf"/>
</dbReference>
<dbReference type="Pfam" id="PF00975">
    <property type="entry name" value="Thioesterase"/>
    <property type="match status" value="1"/>
</dbReference>
<keyword evidence="7" id="KW-0436">Ligase</keyword>
<dbReference type="InterPro" id="IPR029063">
    <property type="entry name" value="SAM-dependent_MTases_sf"/>
</dbReference>
<dbReference type="InterPro" id="IPR013217">
    <property type="entry name" value="Methyltransf_12"/>
</dbReference>
<evidence type="ECO:0000313" key="11">
    <source>
        <dbReference type="Proteomes" id="UP000525686"/>
    </source>
</evidence>
<dbReference type="SUPFAM" id="SSF56801">
    <property type="entry name" value="Acetyl-CoA synthetase-like"/>
    <property type="match status" value="1"/>
</dbReference>
<dbReference type="RefSeq" id="WP_181353556.1">
    <property type="nucleotide sequence ID" value="NZ_JABJWZ010000022.1"/>
</dbReference>
<proteinExistence type="inferred from homology"/>
<dbReference type="InterPro" id="IPR001242">
    <property type="entry name" value="Condensation_dom"/>
</dbReference>
<dbReference type="PROSITE" id="PS00012">
    <property type="entry name" value="PHOSPHOPANTETHEINE"/>
    <property type="match status" value="1"/>
</dbReference>
<dbReference type="Proteomes" id="UP000525686">
    <property type="component" value="Unassembled WGS sequence"/>
</dbReference>
<dbReference type="InterPro" id="IPR001031">
    <property type="entry name" value="Thioesterase"/>
</dbReference>
<dbReference type="GO" id="GO:0005737">
    <property type="term" value="C:cytoplasm"/>
    <property type="evidence" value="ECO:0007669"/>
    <property type="project" value="TreeGrafter"/>
</dbReference>
<dbReference type="SUPFAM" id="SSF52777">
    <property type="entry name" value="CoA-dependent acyltransferases"/>
    <property type="match status" value="2"/>
</dbReference>
<gene>
    <name evidence="10" type="ORF">H3146_04565</name>
</gene>
<dbReference type="InterPro" id="IPR044894">
    <property type="entry name" value="TubC_N_sf"/>
</dbReference>
<dbReference type="Gene3D" id="3.30.300.30">
    <property type="match status" value="2"/>
</dbReference>
<dbReference type="Pfam" id="PF00668">
    <property type="entry name" value="Condensation"/>
    <property type="match status" value="1"/>
</dbReference>
<protein>
    <recommendedName>
        <fullName evidence="4">Phenyloxazoline synthase MbtB</fullName>
    </recommendedName>
    <alternativeName>
        <fullName evidence="8">Mycobactin synthetase protein B</fullName>
    </alternativeName>
</protein>
<dbReference type="Pfam" id="PF00501">
    <property type="entry name" value="AMP-binding"/>
    <property type="match status" value="1"/>
</dbReference>
<evidence type="ECO:0000256" key="1">
    <source>
        <dbReference type="ARBA" id="ARBA00001957"/>
    </source>
</evidence>
<dbReference type="CDD" id="cd02440">
    <property type="entry name" value="AdoMet_MTases"/>
    <property type="match status" value="1"/>
</dbReference>
<comment type="cofactor">
    <cofactor evidence="1">
        <name>pantetheine 4'-phosphate</name>
        <dbReference type="ChEBI" id="CHEBI:47942"/>
    </cofactor>
</comment>
<dbReference type="GO" id="GO:0031177">
    <property type="term" value="F:phosphopantetheine binding"/>
    <property type="evidence" value="ECO:0007669"/>
    <property type="project" value="TreeGrafter"/>
</dbReference>
<comment type="similarity">
    <text evidence="3">Belongs to the ATP-dependent AMP-binding enzyme family. MbtB subfamily.</text>
</comment>
<evidence type="ECO:0000256" key="6">
    <source>
        <dbReference type="ARBA" id="ARBA00022553"/>
    </source>
</evidence>
<dbReference type="GO" id="GO:0000036">
    <property type="term" value="F:acyl carrier activity"/>
    <property type="evidence" value="ECO:0007669"/>
    <property type="project" value="TreeGrafter"/>
</dbReference>
<dbReference type="PANTHER" id="PTHR45527:SF10">
    <property type="entry name" value="PYOCHELIN SYNTHASE PCHF"/>
    <property type="match status" value="1"/>
</dbReference>
<dbReference type="FunFam" id="3.30.559.30:FF:000006">
    <property type="entry name" value="Yersiniabactin polyketide/non-ribosomal peptide synthetase"/>
    <property type="match status" value="1"/>
</dbReference>
<dbReference type="Gene3D" id="2.30.38.10">
    <property type="entry name" value="Luciferase, Domain 3"/>
    <property type="match status" value="1"/>
</dbReference>
<dbReference type="GO" id="GO:0043041">
    <property type="term" value="P:amino acid activation for nonribosomal peptide biosynthetic process"/>
    <property type="evidence" value="ECO:0007669"/>
    <property type="project" value="TreeGrafter"/>
</dbReference>
<keyword evidence="5" id="KW-0596">Phosphopantetheine</keyword>
<dbReference type="Gene3D" id="1.10.1200.10">
    <property type="entry name" value="ACP-like"/>
    <property type="match status" value="1"/>
</dbReference>
<evidence type="ECO:0000256" key="5">
    <source>
        <dbReference type="ARBA" id="ARBA00022450"/>
    </source>
</evidence>
<organism evidence="10 11">
    <name type="scientific">Streptomyces alkaliterrae</name>
    <dbReference type="NCBI Taxonomy" id="2213162"/>
    <lineage>
        <taxon>Bacteria</taxon>
        <taxon>Bacillati</taxon>
        <taxon>Actinomycetota</taxon>
        <taxon>Actinomycetes</taxon>
        <taxon>Kitasatosporales</taxon>
        <taxon>Streptomycetaceae</taxon>
        <taxon>Streptomyces</taxon>
    </lineage>
</organism>
<name>A0A7W3ZLC9_9ACTN</name>
<dbReference type="InterPro" id="IPR000873">
    <property type="entry name" value="AMP-dep_synth/lig_dom"/>
</dbReference>
<dbReference type="Gene3D" id="3.30.559.30">
    <property type="entry name" value="Nonribosomal peptide synthetase, condensation domain"/>
    <property type="match status" value="1"/>
</dbReference>
<dbReference type="Pfam" id="PF00550">
    <property type="entry name" value="PP-binding"/>
    <property type="match status" value="1"/>
</dbReference>
<dbReference type="Gene3D" id="3.40.50.1820">
    <property type="entry name" value="alpha/beta hydrolase"/>
    <property type="match status" value="1"/>
</dbReference>
<dbReference type="PANTHER" id="PTHR45527">
    <property type="entry name" value="NONRIBOSOMAL PEPTIDE SYNTHETASE"/>
    <property type="match status" value="1"/>
</dbReference>
<dbReference type="FunFam" id="3.30.559.10:FF:000023">
    <property type="entry name" value="Non-ribosomal peptide synthetase"/>
    <property type="match status" value="1"/>
</dbReference>
<dbReference type="InterPro" id="IPR029058">
    <property type="entry name" value="AB_hydrolase_fold"/>
</dbReference>
<evidence type="ECO:0000256" key="7">
    <source>
        <dbReference type="ARBA" id="ARBA00022598"/>
    </source>
</evidence>
<comment type="caution">
    <text evidence="10">The sequence shown here is derived from an EMBL/GenBank/DDBJ whole genome shotgun (WGS) entry which is preliminary data.</text>
</comment>
<dbReference type="InterPro" id="IPR036736">
    <property type="entry name" value="ACP-like_sf"/>
</dbReference>
<reference evidence="11" key="1">
    <citation type="submission" date="2020-05" db="EMBL/GenBank/DDBJ databases">
        <title>Classification of alakaliphilic streptomycetes isolated from an alkaline soil next to Lonar Crater, India and a proposal for the recognition of Streptomyces alkaliterrae sp. nov.</title>
        <authorList>
            <person name="Golinska P."/>
        </authorList>
    </citation>
    <scope>NUCLEOTIDE SEQUENCE [LARGE SCALE GENOMIC DNA]</scope>
    <source>
        <strain evidence="11">OF3</strain>
    </source>
</reference>
<dbReference type="EMBL" id="JABJWZ010000022">
    <property type="protein sequence ID" value="MBB1252643.1"/>
    <property type="molecule type" value="Genomic_DNA"/>
</dbReference>
<evidence type="ECO:0000256" key="2">
    <source>
        <dbReference type="ARBA" id="ARBA00005102"/>
    </source>
</evidence>